<evidence type="ECO:0000256" key="10">
    <source>
        <dbReference type="ARBA" id="ARBA00023004"/>
    </source>
</evidence>
<evidence type="ECO:0000256" key="11">
    <source>
        <dbReference type="ARBA" id="ARBA00023014"/>
    </source>
</evidence>
<dbReference type="Pfam" id="PF00848">
    <property type="entry name" value="Ring_hydroxyl_A"/>
    <property type="match status" value="2"/>
</dbReference>
<evidence type="ECO:0000256" key="2">
    <source>
        <dbReference type="ARBA" id="ARBA00002149"/>
    </source>
</evidence>
<gene>
    <name evidence="14" type="ORF">BDV35DRAFT_375590</name>
</gene>
<dbReference type="PANTHER" id="PTHR43756">
    <property type="entry name" value="CHOLINE MONOOXYGENASE, CHLOROPLASTIC"/>
    <property type="match status" value="1"/>
</dbReference>
<name>A0A5N6HE12_ASPFL</name>
<evidence type="ECO:0000259" key="13">
    <source>
        <dbReference type="PROSITE" id="PS51296"/>
    </source>
</evidence>
<sequence>MFQVLSSFNKSDQSQEKGPEARALPASWYHSSPLYELERRAIFSKRWLLVTHRSRLTKPGDFIRYEEAGFPIFLCLDRQGNLRGFHNVCRHRAFPVVISDSGSANILACKYHGWSYGLNGKLAKAPRFDGVSGFDKEDNGLFSIHVHVDQRGLVWVNLDAKETPTTPWNEDFLGADTQGRLQDFNMTEYKFDHAWDMVGNYNWKTLVDNYNECYHCGVAHPGIAAISDLTTYDVQTHGGQIQHYVKDKPGYDSDIKVAPTFFFPNASVTMTSHYFYIMRVVPTSATTTSMQYEVFRHRDASDKAFKELDDFFKQVENEDKNLCNGAQKNLNAGVYVNGELQPFNEKAKLACLGRSLFSKLVKQSLVSHRAEEEAKGEEICPSMRKAIKSTSLDDEIGFCARLEGCGKAELAW</sequence>
<dbReference type="VEuPathDB" id="FungiDB:AFLA_007639"/>
<keyword evidence="10" id="KW-0408">Iron</keyword>
<dbReference type="VEuPathDB" id="FungiDB:F9C07_1842673"/>
<dbReference type="GO" id="GO:0019285">
    <property type="term" value="P:glycine betaine biosynthetic process from choline"/>
    <property type="evidence" value="ECO:0007669"/>
    <property type="project" value="UniProtKB-UniPathway"/>
</dbReference>
<feature type="domain" description="Rieske" evidence="13">
    <location>
        <begin position="49"/>
        <end position="145"/>
    </location>
</feature>
<evidence type="ECO:0000256" key="9">
    <source>
        <dbReference type="ARBA" id="ARBA00023002"/>
    </source>
</evidence>
<dbReference type="Gene3D" id="3.90.380.10">
    <property type="entry name" value="Naphthalene 1,2-dioxygenase Alpha Subunit, Chain A, domain 1"/>
    <property type="match status" value="2"/>
</dbReference>
<reference evidence="14" key="1">
    <citation type="submission" date="2019-04" db="EMBL/GenBank/DDBJ databases">
        <title>Friends and foes A comparative genomics study of 23 Aspergillus species from section Flavi.</title>
        <authorList>
            <consortium name="DOE Joint Genome Institute"/>
            <person name="Kjaerbolling I."/>
            <person name="Vesth T."/>
            <person name="Frisvad J.C."/>
            <person name="Nybo J.L."/>
            <person name="Theobald S."/>
            <person name="Kildgaard S."/>
            <person name="Isbrandt T."/>
            <person name="Kuo A."/>
            <person name="Sato A."/>
            <person name="Lyhne E.K."/>
            <person name="Kogle M.E."/>
            <person name="Wiebenga A."/>
            <person name="Kun R.S."/>
            <person name="Lubbers R.J."/>
            <person name="Makela M.R."/>
            <person name="Barry K."/>
            <person name="Chovatia M."/>
            <person name="Clum A."/>
            <person name="Daum C."/>
            <person name="Haridas S."/>
            <person name="He G."/>
            <person name="LaButti K."/>
            <person name="Lipzen A."/>
            <person name="Mondo S."/>
            <person name="Riley R."/>
            <person name="Salamov A."/>
            <person name="Simmons B.A."/>
            <person name="Magnuson J.K."/>
            <person name="Henrissat B."/>
            <person name="Mortensen U.H."/>
            <person name="Larsen T.O."/>
            <person name="Devries R.P."/>
            <person name="Grigoriev I.V."/>
            <person name="Machida M."/>
            <person name="Baker S.E."/>
            <person name="Andersen M.R."/>
        </authorList>
    </citation>
    <scope>NUCLEOTIDE SEQUENCE [LARGE SCALE GENOMIC DNA]</scope>
    <source>
        <strain evidence="14">CBS 121.62</strain>
    </source>
</reference>
<comment type="function">
    <text evidence="2">Catalyzes the first step of the osmoprotectant glycine betaine synthesis.</text>
</comment>
<dbReference type="InterPro" id="IPR001663">
    <property type="entry name" value="Rng_hydr_dOase-A"/>
</dbReference>
<dbReference type="GO" id="GO:0005506">
    <property type="term" value="F:iron ion binding"/>
    <property type="evidence" value="ECO:0007669"/>
    <property type="project" value="InterPro"/>
</dbReference>
<evidence type="ECO:0000256" key="12">
    <source>
        <dbReference type="ARBA" id="ARBA00049097"/>
    </source>
</evidence>
<dbReference type="Pfam" id="PF00355">
    <property type="entry name" value="Rieske"/>
    <property type="match status" value="1"/>
</dbReference>
<keyword evidence="11" id="KW-0411">Iron-sulfur</keyword>
<comment type="cofactor">
    <cofactor evidence="1">
        <name>Fe cation</name>
        <dbReference type="ChEBI" id="CHEBI:24875"/>
    </cofactor>
</comment>
<dbReference type="CDD" id="cd00680">
    <property type="entry name" value="RHO_alpha_C"/>
    <property type="match status" value="1"/>
</dbReference>
<dbReference type="InterPro" id="IPR017941">
    <property type="entry name" value="Rieske_2Fe-2S"/>
</dbReference>
<keyword evidence="7" id="KW-0001">2Fe-2S</keyword>
<comment type="similarity">
    <text evidence="4">Belongs to the choline monooxygenase family.</text>
</comment>
<proteinExistence type="inferred from homology"/>
<organism evidence="14">
    <name type="scientific">Aspergillus flavus</name>
    <dbReference type="NCBI Taxonomy" id="5059"/>
    <lineage>
        <taxon>Eukaryota</taxon>
        <taxon>Fungi</taxon>
        <taxon>Dikarya</taxon>
        <taxon>Ascomycota</taxon>
        <taxon>Pezizomycotina</taxon>
        <taxon>Eurotiomycetes</taxon>
        <taxon>Eurotiomycetidae</taxon>
        <taxon>Eurotiales</taxon>
        <taxon>Aspergillaceae</taxon>
        <taxon>Aspergillus</taxon>
        <taxon>Aspergillus subgen. Circumdati</taxon>
    </lineage>
</organism>
<evidence type="ECO:0000256" key="8">
    <source>
        <dbReference type="ARBA" id="ARBA00022723"/>
    </source>
</evidence>
<evidence type="ECO:0000313" key="14">
    <source>
        <dbReference type="EMBL" id="KAB8252696.1"/>
    </source>
</evidence>
<dbReference type="InterPro" id="IPR036922">
    <property type="entry name" value="Rieske_2Fe-2S_sf"/>
</dbReference>
<dbReference type="EC" id="1.14.15.7" evidence="5"/>
<dbReference type="GO" id="GO:0051537">
    <property type="term" value="F:2 iron, 2 sulfur cluster binding"/>
    <property type="evidence" value="ECO:0007669"/>
    <property type="project" value="UniProtKB-KW"/>
</dbReference>
<dbReference type="Gene3D" id="2.102.10.10">
    <property type="entry name" value="Rieske [2Fe-2S] iron-sulphur domain"/>
    <property type="match status" value="1"/>
</dbReference>
<dbReference type="SUPFAM" id="SSF55961">
    <property type="entry name" value="Bet v1-like"/>
    <property type="match status" value="1"/>
</dbReference>
<dbReference type="CDD" id="cd03469">
    <property type="entry name" value="Rieske_RO_Alpha_N"/>
    <property type="match status" value="1"/>
</dbReference>
<dbReference type="PRINTS" id="PR00090">
    <property type="entry name" value="RNGDIOXGNASE"/>
</dbReference>
<dbReference type="PROSITE" id="PS51296">
    <property type="entry name" value="RIESKE"/>
    <property type="match status" value="1"/>
</dbReference>
<dbReference type="AlphaFoldDB" id="A0A5N6HE12"/>
<evidence type="ECO:0000256" key="3">
    <source>
        <dbReference type="ARBA" id="ARBA00004866"/>
    </source>
</evidence>
<evidence type="ECO:0000256" key="5">
    <source>
        <dbReference type="ARBA" id="ARBA00012763"/>
    </source>
</evidence>
<dbReference type="GO" id="GO:0019133">
    <property type="term" value="F:choline monooxygenase activity"/>
    <property type="evidence" value="ECO:0007669"/>
    <property type="project" value="UniProtKB-EC"/>
</dbReference>
<keyword evidence="8" id="KW-0479">Metal-binding</keyword>
<dbReference type="SUPFAM" id="SSF50022">
    <property type="entry name" value="ISP domain"/>
    <property type="match status" value="1"/>
</dbReference>
<protein>
    <recommendedName>
        <fullName evidence="6">Choline monooxygenase, chloroplastic</fullName>
        <ecNumber evidence="5">1.14.15.7</ecNumber>
    </recommendedName>
</protein>
<dbReference type="Proteomes" id="UP000325434">
    <property type="component" value="Unassembled WGS sequence"/>
</dbReference>
<dbReference type="PANTHER" id="PTHR43756:SF5">
    <property type="entry name" value="CHOLINE MONOOXYGENASE, CHLOROPLASTIC"/>
    <property type="match status" value="1"/>
</dbReference>
<dbReference type="InterPro" id="IPR015879">
    <property type="entry name" value="Ring_hydroxy_dOase_asu_C_dom"/>
</dbReference>
<comment type="pathway">
    <text evidence="3">Amine and polyamine biosynthesis; betaine biosynthesis via choline pathway; betaine aldehyde from choline (monooxygenase route): step 1/1.</text>
</comment>
<dbReference type="UniPathway" id="UPA00529">
    <property type="reaction ID" value="UER00430"/>
</dbReference>
<evidence type="ECO:0000256" key="1">
    <source>
        <dbReference type="ARBA" id="ARBA00001962"/>
    </source>
</evidence>
<evidence type="ECO:0000256" key="6">
    <source>
        <dbReference type="ARBA" id="ARBA00014931"/>
    </source>
</evidence>
<comment type="catalytic activity">
    <reaction evidence="12">
        <text>choline + 2 reduced [2Fe-2S]-[ferredoxin] + O2 + 2 H(+) = betaine aldehyde hydrate + 2 oxidized [2Fe-2S]-[ferredoxin] + H2O</text>
        <dbReference type="Rhea" id="RHEA:17769"/>
        <dbReference type="Rhea" id="RHEA-COMP:10000"/>
        <dbReference type="Rhea" id="RHEA-COMP:10001"/>
        <dbReference type="ChEBI" id="CHEBI:15354"/>
        <dbReference type="ChEBI" id="CHEBI:15377"/>
        <dbReference type="ChEBI" id="CHEBI:15378"/>
        <dbReference type="ChEBI" id="CHEBI:15379"/>
        <dbReference type="ChEBI" id="CHEBI:15870"/>
        <dbReference type="ChEBI" id="CHEBI:33737"/>
        <dbReference type="ChEBI" id="CHEBI:33738"/>
        <dbReference type="EC" id="1.14.15.7"/>
    </reaction>
</comment>
<keyword evidence="9" id="KW-0560">Oxidoreductase</keyword>
<evidence type="ECO:0000256" key="4">
    <source>
        <dbReference type="ARBA" id="ARBA00010848"/>
    </source>
</evidence>
<accession>A0A5N6HE12</accession>
<dbReference type="EMBL" id="ML734553">
    <property type="protein sequence ID" value="KAB8252696.1"/>
    <property type="molecule type" value="Genomic_DNA"/>
</dbReference>
<evidence type="ECO:0000256" key="7">
    <source>
        <dbReference type="ARBA" id="ARBA00022714"/>
    </source>
</evidence>